<dbReference type="NCBIfam" id="TIGR01587">
    <property type="entry name" value="cas3_core"/>
    <property type="match status" value="1"/>
</dbReference>
<feature type="domain" description="HD Cas3-type" evidence="11">
    <location>
        <begin position="32"/>
        <end position="229"/>
    </location>
</feature>
<comment type="similarity">
    <text evidence="1">In the N-terminal section; belongs to the CRISPR-associated nuclease Cas3-HD family.</text>
</comment>
<keyword evidence="6" id="KW-0378">Hydrolase</keyword>
<dbReference type="InterPro" id="IPR050547">
    <property type="entry name" value="DEAD_box_RNA_helicases"/>
</dbReference>
<evidence type="ECO:0000256" key="2">
    <source>
        <dbReference type="ARBA" id="ARBA00009046"/>
    </source>
</evidence>
<dbReference type="SUPFAM" id="SSF52540">
    <property type="entry name" value="P-loop containing nucleoside triphosphate hydrolases"/>
    <property type="match status" value="1"/>
</dbReference>
<feature type="compositionally biased region" description="Polar residues" evidence="10">
    <location>
        <begin position="966"/>
        <end position="990"/>
    </location>
</feature>
<dbReference type="InterPro" id="IPR006474">
    <property type="entry name" value="Helicase_Cas3_CRISPR-ass_core"/>
</dbReference>
<comment type="similarity">
    <text evidence="2">In the central section; belongs to the CRISPR-associated helicase Cas3 family.</text>
</comment>
<evidence type="ECO:0000256" key="10">
    <source>
        <dbReference type="SAM" id="MobiDB-lite"/>
    </source>
</evidence>
<dbReference type="InterPro" id="IPR001650">
    <property type="entry name" value="Helicase_C-like"/>
</dbReference>
<dbReference type="Gene3D" id="1.10.3210.30">
    <property type="match status" value="1"/>
</dbReference>
<dbReference type="Pfam" id="PF18395">
    <property type="entry name" value="Cas3_C"/>
    <property type="match status" value="1"/>
</dbReference>
<reference evidence="13" key="1">
    <citation type="journal article" date="2019" name="Int. J. Syst. Evol. Microbiol.">
        <title>The Global Catalogue of Microorganisms (GCM) 10K type strain sequencing project: providing services to taxonomists for standard genome sequencing and annotation.</title>
        <authorList>
            <consortium name="The Broad Institute Genomics Platform"/>
            <consortium name="The Broad Institute Genome Sequencing Center for Infectious Disease"/>
            <person name="Wu L."/>
            <person name="Ma J."/>
        </authorList>
    </citation>
    <scope>NUCLEOTIDE SEQUENCE [LARGE SCALE GENOMIC DNA]</scope>
    <source>
        <strain evidence="13">KCTC 12848</strain>
    </source>
</reference>
<dbReference type="Gene3D" id="3.40.50.300">
    <property type="entry name" value="P-loop containing nucleotide triphosphate hydrolases"/>
    <property type="match status" value="2"/>
</dbReference>
<accession>A0ABV9YC96</accession>
<protein>
    <submittedName>
        <fullName evidence="12">CRISPR-associated helicase Cas3</fullName>
    </submittedName>
</protein>
<keyword evidence="8" id="KW-0067">ATP-binding</keyword>
<evidence type="ECO:0000313" key="12">
    <source>
        <dbReference type="EMBL" id="MFC5059833.1"/>
    </source>
</evidence>
<comment type="caution">
    <text evidence="12">The sequence shown here is derived from an EMBL/GenBank/DDBJ whole genome shotgun (WGS) entry which is preliminary data.</text>
</comment>
<evidence type="ECO:0000259" key="11">
    <source>
        <dbReference type="PROSITE" id="PS51643"/>
    </source>
</evidence>
<evidence type="ECO:0000256" key="4">
    <source>
        <dbReference type="ARBA" id="ARBA00022723"/>
    </source>
</evidence>
<keyword evidence="3" id="KW-0540">Nuclease</keyword>
<evidence type="ECO:0000313" key="13">
    <source>
        <dbReference type="Proteomes" id="UP001595833"/>
    </source>
</evidence>
<dbReference type="Pfam" id="PF18019">
    <property type="entry name" value="Cas3_HD"/>
    <property type="match status" value="1"/>
</dbReference>
<evidence type="ECO:0000256" key="8">
    <source>
        <dbReference type="ARBA" id="ARBA00022840"/>
    </source>
</evidence>
<evidence type="ECO:0000256" key="3">
    <source>
        <dbReference type="ARBA" id="ARBA00022722"/>
    </source>
</evidence>
<dbReference type="PANTHER" id="PTHR47963:SF9">
    <property type="entry name" value="CRISPR-ASSOCIATED ENDONUCLEASE_HELICASE CAS3"/>
    <property type="match status" value="1"/>
</dbReference>
<evidence type="ECO:0000256" key="5">
    <source>
        <dbReference type="ARBA" id="ARBA00022741"/>
    </source>
</evidence>
<dbReference type="RefSeq" id="WP_344038253.1">
    <property type="nucleotide sequence ID" value="NZ_BAAAKE010000010.1"/>
</dbReference>
<dbReference type="PANTHER" id="PTHR47963">
    <property type="entry name" value="DEAD-BOX ATP-DEPENDENT RNA HELICASE 47, MITOCHONDRIAL"/>
    <property type="match status" value="1"/>
</dbReference>
<dbReference type="InterPro" id="IPR038257">
    <property type="entry name" value="CRISPR-assoc_Cas3_HD_sf"/>
</dbReference>
<name>A0ABV9YC96_9PSEU</name>
<keyword evidence="7" id="KW-0347">Helicase</keyword>
<sequence length="990" mass="107130">MVGAAAIAAGLGYDSETCVRLGALWGKSRKNAGGTVNLVLSHLFDTAAVAEMIWDHFLARSTKELLDRVSGGRGRMFFAWLCGIHDCGKATPAFQVLDDEGASRVRATGLSWSAAVRPGMGWRHDRAGARLAMDRLAEAGWAGDSVEWVWPLIGGHHGIFPSHRQVCGPKSRGEGQGRGEGWSRVQRAVVEVFTRAVGFSDLASVEPVEAPTRAEQLQLSGLVVMADWIASDERHFVGIDDLGAVSMSSARERAGKAWQALRLRGGWGRLNAVEGDVVAARFGCPARPFQRDLVERARCMPAPGLLIGEAPMGEGKTEAALAAAEVLATRFGADGVFVGMPTQATCDPMFTRVRRWVAGVSPGLEDHVVLLHGKRDFNAEWKKMVEAGGGDPDDWFRGVGEDEFGMSTDDYGFDGGQADPSGPAQWLLGRLRGLLAPIVIGTVDQLLHAATCTKHVMLRMAGLLGKVVILDEVHAADVYMSQFLHEALRWLGQARVPVILLSATLPAHQRRELLDAYLTGARTGEAATPSSPPSVTGYPNTTTACVHDEPPVQATPSEGWRTSQPVHVRTLTETNAGEGEFDELTALLRDRLSDGGCALVIRNDVQRAQETYRWLVRSFGEDVRLLHGRLAVEPRATRTQECLDLLGAPRRDGPRRPERMILVATQLAEQSFDVDADLLISDLAPVDLLLQRIGRLHRHDRRGRPAKLADPQAVITGFDARGVTAPGFLGSSEAIYGRYLLLRTAALVLDAEQGKPWSIPADVPTLVEAVYSTSEGTGTPWPQDEQAARTGWQHSEHARATTAGQYLLSAHGQWSTPTLAGLHYAHVAGAEEQTRLDALVRDGEESVEVVLLRHGKHGYSTYRGVRLGMHGERGPESLEDVVAGTVRLPASLTTAALAQLKPLSEWNRHPWLKHTRALVLPEDHDGVAELGDRLVSYDHHLGLTVRRVGKGSTRQTPPSGDDSRTSSRASVSQGRPLITGTTSRVDLSPG</sequence>
<dbReference type="Pfam" id="PF22590">
    <property type="entry name" value="Cas3-like_C_2"/>
    <property type="match status" value="1"/>
</dbReference>
<evidence type="ECO:0000256" key="1">
    <source>
        <dbReference type="ARBA" id="ARBA00006847"/>
    </source>
</evidence>
<dbReference type="Proteomes" id="UP001595833">
    <property type="component" value="Unassembled WGS sequence"/>
</dbReference>
<keyword evidence="13" id="KW-1185">Reference proteome</keyword>
<keyword evidence="9" id="KW-0051">Antiviral defense</keyword>
<gene>
    <name evidence="12" type="primary">cas3</name>
    <name evidence="12" type="ORF">ACFPFM_39490</name>
</gene>
<dbReference type="InterPro" id="IPR006483">
    <property type="entry name" value="CRISPR-assoc_Cas3_HD"/>
</dbReference>
<dbReference type="EMBL" id="JBHSJB010000049">
    <property type="protein sequence ID" value="MFC5059833.1"/>
    <property type="molecule type" value="Genomic_DNA"/>
</dbReference>
<dbReference type="CDD" id="cd09641">
    <property type="entry name" value="Cas3''_I"/>
    <property type="match status" value="1"/>
</dbReference>
<dbReference type="PROSITE" id="PS51643">
    <property type="entry name" value="HD_CAS3"/>
    <property type="match status" value="1"/>
</dbReference>
<dbReference type="SMART" id="SM00490">
    <property type="entry name" value="HELICc"/>
    <property type="match status" value="1"/>
</dbReference>
<keyword evidence="5" id="KW-0547">Nucleotide-binding</keyword>
<dbReference type="NCBIfam" id="TIGR01596">
    <property type="entry name" value="cas3_HD"/>
    <property type="match status" value="1"/>
</dbReference>
<evidence type="ECO:0000256" key="6">
    <source>
        <dbReference type="ARBA" id="ARBA00022801"/>
    </source>
</evidence>
<dbReference type="InterPro" id="IPR054712">
    <property type="entry name" value="Cas3-like_dom"/>
</dbReference>
<dbReference type="InterPro" id="IPR027417">
    <property type="entry name" value="P-loop_NTPase"/>
</dbReference>
<keyword evidence="4" id="KW-0479">Metal-binding</keyword>
<evidence type="ECO:0000256" key="7">
    <source>
        <dbReference type="ARBA" id="ARBA00022806"/>
    </source>
</evidence>
<dbReference type="InterPro" id="IPR041372">
    <property type="entry name" value="Cas3_C"/>
</dbReference>
<organism evidence="12 13">
    <name type="scientific">Saccharothrix xinjiangensis</name>
    <dbReference type="NCBI Taxonomy" id="204798"/>
    <lineage>
        <taxon>Bacteria</taxon>
        <taxon>Bacillati</taxon>
        <taxon>Actinomycetota</taxon>
        <taxon>Actinomycetes</taxon>
        <taxon>Pseudonocardiales</taxon>
        <taxon>Pseudonocardiaceae</taxon>
        <taxon>Saccharothrix</taxon>
    </lineage>
</organism>
<proteinExistence type="inferred from homology"/>
<evidence type="ECO:0000256" key="9">
    <source>
        <dbReference type="ARBA" id="ARBA00023118"/>
    </source>
</evidence>
<feature type="region of interest" description="Disordered" evidence="10">
    <location>
        <begin position="946"/>
        <end position="990"/>
    </location>
</feature>